<keyword evidence="2" id="KW-1185">Reference proteome</keyword>
<comment type="caution">
    <text evidence="1">The sequence shown here is derived from an EMBL/GenBank/DDBJ whole genome shotgun (WGS) entry which is preliminary data.</text>
</comment>
<organism evidence="1 2">
    <name type="scientific">Gluconobacter roseus NBRC 3990</name>
    <dbReference type="NCBI Taxonomy" id="1307950"/>
    <lineage>
        <taxon>Bacteria</taxon>
        <taxon>Pseudomonadati</taxon>
        <taxon>Pseudomonadota</taxon>
        <taxon>Alphaproteobacteria</taxon>
        <taxon>Acetobacterales</taxon>
        <taxon>Acetobacteraceae</taxon>
        <taxon>Gluconobacter</taxon>
    </lineage>
</organism>
<evidence type="ECO:0000313" key="1">
    <source>
        <dbReference type="EMBL" id="GEB05003.1"/>
    </source>
</evidence>
<sequence length="52" mass="5680">MADDGHPAEDYLRPKLQALISDGVRAGFPQDEVIAVLISLLDEGPEEDGEMR</sequence>
<gene>
    <name evidence="1" type="ORF">GRO01_25790</name>
</gene>
<accession>A0A4Y3M8W1</accession>
<dbReference type="EMBL" id="BJLY01000006">
    <property type="protein sequence ID" value="GEB05003.1"/>
    <property type="molecule type" value="Genomic_DNA"/>
</dbReference>
<proteinExistence type="predicted"/>
<dbReference type="Proteomes" id="UP000320772">
    <property type="component" value="Unassembled WGS sequence"/>
</dbReference>
<dbReference type="RefSeq" id="WP_167494596.1">
    <property type="nucleotide sequence ID" value="NZ_BAQZ01000021.1"/>
</dbReference>
<name>A0A4Y3M8W1_9PROT</name>
<protein>
    <submittedName>
        <fullName evidence="1">Uncharacterized protein</fullName>
    </submittedName>
</protein>
<reference evidence="1 2" key="1">
    <citation type="submission" date="2019-06" db="EMBL/GenBank/DDBJ databases">
        <title>Whole genome shotgun sequence of Gluconobacter roseus NBRC 3990.</title>
        <authorList>
            <person name="Hosoyama A."/>
            <person name="Uohara A."/>
            <person name="Ohji S."/>
            <person name="Ichikawa N."/>
        </authorList>
    </citation>
    <scope>NUCLEOTIDE SEQUENCE [LARGE SCALE GENOMIC DNA]</scope>
    <source>
        <strain evidence="1 2">NBRC 3990</strain>
    </source>
</reference>
<evidence type="ECO:0000313" key="2">
    <source>
        <dbReference type="Proteomes" id="UP000320772"/>
    </source>
</evidence>
<dbReference type="AlphaFoldDB" id="A0A4Y3M8W1"/>